<keyword evidence="2" id="KW-1185">Reference proteome</keyword>
<proteinExistence type="predicted"/>
<protein>
    <submittedName>
        <fullName evidence="1">Uncharacterized protein</fullName>
    </submittedName>
</protein>
<sequence>MFNDLEVVWVDERSMFIAYCNRFPGVYAKDRWSATRARQQMEDRIRNLLVCNSV</sequence>
<evidence type="ECO:0000313" key="1">
    <source>
        <dbReference type="EMBL" id="MTE16061.1"/>
    </source>
</evidence>
<comment type="caution">
    <text evidence="1">The sequence shown here is derived from an EMBL/GenBank/DDBJ whole genome shotgun (WGS) entry which is preliminary data.</text>
</comment>
<dbReference type="EMBL" id="WMBB01000012">
    <property type="protein sequence ID" value="MTE16061.1"/>
    <property type="molecule type" value="Genomic_DNA"/>
</dbReference>
<dbReference type="RefSeq" id="WP_154790473.1">
    <property type="nucleotide sequence ID" value="NZ_WMBB01000012.1"/>
</dbReference>
<reference evidence="1 2" key="1">
    <citation type="submission" date="2019-11" db="EMBL/GenBank/DDBJ databases">
        <title>Nocardia sp. nov. CT2-14 isolated from soil.</title>
        <authorList>
            <person name="Kanchanasin P."/>
            <person name="Tanasupawat S."/>
            <person name="Yuki M."/>
            <person name="Kudo T."/>
        </authorList>
    </citation>
    <scope>NUCLEOTIDE SEQUENCE [LARGE SCALE GENOMIC DNA]</scope>
    <source>
        <strain evidence="1 2">CT2-14</strain>
    </source>
</reference>
<organism evidence="1 2">
    <name type="scientific">Nocardia aurantiaca</name>
    <dbReference type="NCBI Taxonomy" id="2675850"/>
    <lineage>
        <taxon>Bacteria</taxon>
        <taxon>Bacillati</taxon>
        <taxon>Actinomycetota</taxon>
        <taxon>Actinomycetes</taxon>
        <taxon>Mycobacteriales</taxon>
        <taxon>Nocardiaceae</taxon>
        <taxon>Nocardia</taxon>
    </lineage>
</organism>
<name>A0A6I3L375_9NOCA</name>
<dbReference type="Proteomes" id="UP000432464">
    <property type="component" value="Unassembled WGS sequence"/>
</dbReference>
<evidence type="ECO:0000313" key="2">
    <source>
        <dbReference type="Proteomes" id="UP000432464"/>
    </source>
</evidence>
<accession>A0A6I3L375</accession>
<gene>
    <name evidence="1" type="ORF">GLP40_25220</name>
</gene>
<dbReference type="AlphaFoldDB" id="A0A6I3L375"/>